<dbReference type="RefSeq" id="WP_421800616.1">
    <property type="nucleotide sequence ID" value="NZ_CACRUE010000012.1"/>
</dbReference>
<dbReference type="GO" id="GO:0016887">
    <property type="term" value="F:ATP hydrolysis activity"/>
    <property type="evidence" value="ECO:0007669"/>
    <property type="project" value="InterPro"/>
</dbReference>
<dbReference type="HAMAP" id="MF_01894">
    <property type="entry name" value="Smc_prok"/>
    <property type="match status" value="1"/>
</dbReference>
<dbReference type="NCBIfam" id="TIGR02168">
    <property type="entry name" value="SMC_prok_B"/>
    <property type="match status" value="1"/>
</dbReference>
<dbReference type="GO" id="GO:0003677">
    <property type="term" value="F:DNA binding"/>
    <property type="evidence" value="ECO:0007669"/>
    <property type="project" value="UniProtKB-UniRule"/>
</dbReference>
<evidence type="ECO:0000256" key="2">
    <source>
        <dbReference type="ARBA" id="ARBA00022490"/>
    </source>
</evidence>
<dbReference type="Gene3D" id="3.30.70.1620">
    <property type="match status" value="1"/>
</dbReference>
<feature type="coiled-coil region" evidence="7">
    <location>
        <begin position="167"/>
        <end position="201"/>
    </location>
</feature>
<keyword evidence="4 7" id="KW-0067">ATP-binding</keyword>
<dbReference type="SUPFAM" id="SSF52540">
    <property type="entry name" value="P-loop containing nucleoside triphosphate hydrolases"/>
    <property type="match status" value="1"/>
</dbReference>
<keyword evidence="3 7" id="KW-0547">Nucleotide-binding</keyword>
<dbReference type="PANTHER" id="PTHR43977">
    <property type="entry name" value="STRUCTURAL MAINTENANCE OF CHROMOSOMES PROTEIN 3"/>
    <property type="match status" value="1"/>
</dbReference>
<dbReference type="GO" id="GO:0005694">
    <property type="term" value="C:chromosome"/>
    <property type="evidence" value="ECO:0007669"/>
    <property type="project" value="InterPro"/>
</dbReference>
<protein>
    <recommendedName>
        <fullName evidence="7">Chromosome partition protein Smc</fullName>
    </recommendedName>
</protein>
<feature type="coiled-coil region" evidence="7">
    <location>
        <begin position="824"/>
        <end position="921"/>
    </location>
</feature>
<comment type="domain">
    <text evidence="7">Contains large globular domains required for ATP hydrolysis at each terminus and a third globular domain forming a flexible hinge near the middle of the molecule. These domains are separated by coiled-coil structures.</text>
</comment>
<feature type="coiled-coil region" evidence="7">
    <location>
        <begin position="677"/>
        <end position="798"/>
    </location>
</feature>
<comment type="function">
    <text evidence="7">Required for chromosome condensation and partitioning.</text>
</comment>
<gene>
    <name evidence="9" type="primary">smc_1</name>
    <name evidence="7" type="synonym">smc</name>
    <name evidence="9" type="ORF">IBLFYP30_00015</name>
</gene>
<sequence length="1184" mass="136747">MHLKRLELKGFKSFPTKTEINFNEGITAIVGPNGSGKSNISDAVRWVLGEQSIKSLRGDKLEDVIFAGTIDKKPMNYCEVALTIDNSDEKLNIDFSEVTIKRRAYRNGESGFFLNDKACRLKDIKELLLDTGIGKDGYSIIEQGKVDEILSNNPANRRKVFDEACGISKYRYKKQEAEKNLKNTKENLERIEDVYIEIENRIKPLFAQQKKALRYLELRENLKKLEVNNYIREIKKIDNELSEITKQKTILAKELNEKEVLREKMDKNVELANEEIEKLEENISKLNEYIDSIKDVINQNDSQISLINERINNSKSNIENNKKTLGDFELKLKEDNEKLVELQNKRKVDEEAISVLKKEISDIEQKNSQKEQNLNNLTKNLEDLKDNIITYLNEKKDLSNSLSMLGANIENINSRSEVIDNNIADINTSLEQKKSIYKEKEEKVNEIKVELNKQNTTLNNLREELQNYKNENRNIDIKIQNNNYSQKEYSSKLQIYKDMEKHNEGFNRGVKEVLKNKNLSGICGALGQVITTKAEYEKAIEAALGAYMQNIITTDQFAAKNAIAYLKKNNMGRVTFLPMNVIKSKRINENTINSKTPYIKIASDLVEFDEQYRDIIENILGRTIVIDNIDNGIKFANETNHKFKVVTLDGDILNPGGSLTGGSLKTSTNILSRKRLISDFEEKIQNIKVENEENLKNKQIIIESISKTRQSIDTYENDINALEKDIVKQNTKLTSINYEIDSLKQNIEKLQKEKNGLSSNLDYTSNKIESIEQNIKEIELKEAQNKKKIEELSKIQETHNDDFDKEKKQIESLKLDFVQKSEIFKSTEAEINRIKTEIDDTNKKIIDNKNNIERLEKEIANLKNQSQIQMSESENLNKELSKKNKEMDNAQQAKNKFKENINDLNKQLKAFERQSMELRQSEFKIESKLERLSSNKESYTTRLFEDYDLSYVKALELKDDSIEINKKIFESIKREIASLGNINIDSIKEYKETKERYDFYSEQKNDLEESISAIEKIIEELEVNMKVQFKEQFTQVNENFKYVYKRLFGGGEGELTILDEYNILESDIQITAKPPGKKMKNLNLLSGGEKALTAISILFAIILAKPTPFCILDEIEAPLDDANIFRFGEYLKELSEDTQFIAVTHRRGTMEAADYIYGVTMEKKAISKVIGLDLHEAHKMTDII</sequence>
<dbReference type="Gene3D" id="3.40.50.300">
    <property type="entry name" value="P-loop containing nucleotide triphosphate hydrolases"/>
    <property type="match status" value="2"/>
</dbReference>
<dbReference type="InterPro" id="IPR011890">
    <property type="entry name" value="SMC_prok"/>
</dbReference>
<feature type="coiled-coil region" evidence="7">
    <location>
        <begin position="227"/>
        <end position="296"/>
    </location>
</feature>
<evidence type="ECO:0000259" key="8">
    <source>
        <dbReference type="SMART" id="SM00968"/>
    </source>
</evidence>
<dbReference type="SMART" id="SM00968">
    <property type="entry name" value="SMC_hinge"/>
    <property type="match status" value="1"/>
</dbReference>
<keyword evidence="2 7" id="KW-0963">Cytoplasm</keyword>
<evidence type="ECO:0000256" key="4">
    <source>
        <dbReference type="ARBA" id="ARBA00022840"/>
    </source>
</evidence>
<dbReference type="InterPro" id="IPR024704">
    <property type="entry name" value="SMC"/>
</dbReference>
<dbReference type="InterPro" id="IPR036277">
    <property type="entry name" value="SMC_hinge_sf"/>
</dbReference>
<evidence type="ECO:0000256" key="6">
    <source>
        <dbReference type="ARBA" id="ARBA00023125"/>
    </source>
</evidence>
<dbReference type="GO" id="GO:0007059">
    <property type="term" value="P:chromosome segregation"/>
    <property type="evidence" value="ECO:0007669"/>
    <property type="project" value="UniProtKB-UniRule"/>
</dbReference>
<comment type="similarity">
    <text evidence="7">Belongs to the SMC family.</text>
</comment>
<name>A0A6N2Z8R4_9FIRM</name>
<dbReference type="Gene3D" id="1.20.1060.20">
    <property type="match status" value="1"/>
</dbReference>
<feature type="coiled-coil region" evidence="7">
    <location>
        <begin position="325"/>
        <end position="401"/>
    </location>
</feature>
<dbReference type="AlphaFoldDB" id="A0A6N2Z8R4"/>
<feature type="coiled-coil region" evidence="7">
    <location>
        <begin position="430"/>
        <end position="478"/>
    </location>
</feature>
<comment type="subcellular location">
    <subcellularLocation>
        <location evidence="1 7">Cytoplasm</location>
    </subcellularLocation>
</comment>
<keyword evidence="6 7" id="KW-0238">DNA-binding</keyword>
<proteinExistence type="inferred from homology"/>
<dbReference type="Pfam" id="PF02463">
    <property type="entry name" value="SMC_N"/>
    <property type="match status" value="1"/>
</dbReference>
<accession>A0A6N2Z8R4</accession>
<dbReference type="EMBL" id="CACRUE010000012">
    <property type="protein sequence ID" value="VYT76025.1"/>
    <property type="molecule type" value="Genomic_DNA"/>
</dbReference>
<dbReference type="PIRSF" id="PIRSF005719">
    <property type="entry name" value="SMC"/>
    <property type="match status" value="1"/>
</dbReference>
<dbReference type="GO" id="GO:0006260">
    <property type="term" value="P:DNA replication"/>
    <property type="evidence" value="ECO:0007669"/>
    <property type="project" value="UniProtKB-UniRule"/>
</dbReference>
<dbReference type="InterPro" id="IPR003395">
    <property type="entry name" value="RecF/RecN/SMC_N"/>
</dbReference>
<dbReference type="Pfam" id="PF06470">
    <property type="entry name" value="SMC_hinge"/>
    <property type="match status" value="1"/>
</dbReference>
<evidence type="ECO:0000256" key="3">
    <source>
        <dbReference type="ARBA" id="ARBA00022741"/>
    </source>
</evidence>
<evidence type="ECO:0000256" key="5">
    <source>
        <dbReference type="ARBA" id="ARBA00023054"/>
    </source>
</evidence>
<dbReference type="Gene3D" id="1.10.287.1490">
    <property type="match status" value="1"/>
</dbReference>
<dbReference type="GO" id="GO:0005737">
    <property type="term" value="C:cytoplasm"/>
    <property type="evidence" value="ECO:0007669"/>
    <property type="project" value="UniProtKB-SubCell"/>
</dbReference>
<evidence type="ECO:0000256" key="7">
    <source>
        <dbReference type="HAMAP-Rule" id="MF_01894"/>
    </source>
</evidence>
<evidence type="ECO:0000256" key="1">
    <source>
        <dbReference type="ARBA" id="ARBA00004496"/>
    </source>
</evidence>
<dbReference type="InterPro" id="IPR010935">
    <property type="entry name" value="SMC_hinge"/>
</dbReference>
<keyword evidence="5 7" id="KW-0175">Coiled coil</keyword>
<comment type="subunit">
    <text evidence="7">Homodimer.</text>
</comment>
<dbReference type="FunFam" id="3.40.50.300:FF:000901">
    <property type="entry name" value="Chromosome partition protein Smc"/>
    <property type="match status" value="1"/>
</dbReference>
<dbReference type="CDD" id="cd03278">
    <property type="entry name" value="ABC_SMC_barmotin"/>
    <property type="match status" value="1"/>
</dbReference>
<dbReference type="InterPro" id="IPR027417">
    <property type="entry name" value="P-loop_NTPase"/>
</dbReference>
<dbReference type="GO" id="GO:0030261">
    <property type="term" value="P:chromosome condensation"/>
    <property type="evidence" value="ECO:0007669"/>
    <property type="project" value="InterPro"/>
</dbReference>
<feature type="domain" description="SMC hinge" evidence="8">
    <location>
        <begin position="520"/>
        <end position="636"/>
    </location>
</feature>
<organism evidence="9">
    <name type="scientific">Intestinibacter bartlettii</name>
    <dbReference type="NCBI Taxonomy" id="261299"/>
    <lineage>
        <taxon>Bacteria</taxon>
        <taxon>Bacillati</taxon>
        <taxon>Bacillota</taxon>
        <taxon>Clostridia</taxon>
        <taxon>Peptostreptococcales</taxon>
        <taxon>Peptostreptococcaceae</taxon>
        <taxon>Intestinibacter</taxon>
    </lineage>
</organism>
<dbReference type="GO" id="GO:0007062">
    <property type="term" value="P:sister chromatid cohesion"/>
    <property type="evidence" value="ECO:0007669"/>
    <property type="project" value="InterPro"/>
</dbReference>
<evidence type="ECO:0000313" key="9">
    <source>
        <dbReference type="EMBL" id="VYT76025.1"/>
    </source>
</evidence>
<feature type="binding site" evidence="7">
    <location>
        <begin position="32"/>
        <end position="39"/>
    </location>
    <ligand>
        <name>ATP</name>
        <dbReference type="ChEBI" id="CHEBI:30616"/>
    </ligand>
</feature>
<dbReference type="SUPFAM" id="SSF75553">
    <property type="entry name" value="Smc hinge domain"/>
    <property type="match status" value="1"/>
</dbReference>
<feature type="coiled-coil region" evidence="7">
    <location>
        <begin position="990"/>
        <end position="1024"/>
    </location>
</feature>
<reference evidence="9" key="1">
    <citation type="submission" date="2019-11" db="EMBL/GenBank/DDBJ databases">
        <authorList>
            <person name="Feng L."/>
        </authorList>
    </citation>
    <scope>NUCLEOTIDE SEQUENCE</scope>
    <source>
        <strain evidence="9">IbartlettiiLFYP30</strain>
    </source>
</reference>
<dbReference type="GO" id="GO:0005524">
    <property type="term" value="F:ATP binding"/>
    <property type="evidence" value="ECO:0007669"/>
    <property type="project" value="UniProtKB-UniRule"/>
</dbReference>
<dbReference type="FunFam" id="3.40.50.300:FF:000984">
    <property type="entry name" value="Chromosome partition protein Smc"/>
    <property type="match status" value="1"/>
</dbReference>